<gene>
    <name evidence="2" type="ORF">J1792_28690</name>
</gene>
<accession>A0A939FSI0</accession>
<keyword evidence="1" id="KW-1133">Transmembrane helix</keyword>
<protein>
    <recommendedName>
        <fullName evidence="4">Integral membrane protein</fullName>
    </recommendedName>
</protein>
<dbReference type="EMBL" id="JAFMOF010000005">
    <property type="protein sequence ID" value="MBO0656574.1"/>
    <property type="molecule type" value="Genomic_DNA"/>
</dbReference>
<dbReference type="AlphaFoldDB" id="A0A939FSI0"/>
<keyword evidence="1" id="KW-0472">Membrane</keyword>
<proteinExistence type="predicted"/>
<dbReference type="RefSeq" id="WP_086567495.1">
    <property type="nucleotide sequence ID" value="NZ_JAFMOF010000005.1"/>
</dbReference>
<comment type="caution">
    <text evidence="2">The sequence shown here is derived from an EMBL/GenBank/DDBJ whole genome shotgun (WGS) entry which is preliminary data.</text>
</comment>
<keyword evidence="3" id="KW-1185">Reference proteome</keyword>
<evidence type="ECO:0008006" key="4">
    <source>
        <dbReference type="Google" id="ProtNLM"/>
    </source>
</evidence>
<organism evidence="2 3">
    <name type="scientific">Streptomyces triculaminicus</name>
    <dbReference type="NCBI Taxonomy" id="2816232"/>
    <lineage>
        <taxon>Bacteria</taxon>
        <taxon>Bacillati</taxon>
        <taxon>Actinomycetota</taxon>
        <taxon>Actinomycetes</taxon>
        <taxon>Kitasatosporales</taxon>
        <taxon>Streptomycetaceae</taxon>
        <taxon>Streptomyces</taxon>
    </lineage>
</organism>
<feature type="transmembrane region" description="Helical" evidence="1">
    <location>
        <begin position="119"/>
        <end position="139"/>
    </location>
</feature>
<dbReference type="Proteomes" id="UP000664781">
    <property type="component" value="Unassembled WGS sequence"/>
</dbReference>
<feature type="transmembrane region" description="Helical" evidence="1">
    <location>
        <begin position="35"/>
        <end position="55"/>
    </location>
</feature>
<name>A0A939FSI0_9ACTN</name>
<keyword evidence="1" id="KW-0812">Transmembrane</keyword>
<sequence length="211" mass="21639">MDISAARLRALRAALFTALCVLLSAASHVLLSGRALPVAAVTGAGAGVFALAYALAGRERGYGRIAALLVPLQLAVGALFAAGQDTCYGRPGHPSPGALTWLCNGSMGTPLARWADPGAALWLLLAGHVALGLLAAAWLRRGEAALGRLLRAAAAAAFRPLRMATTTAAGVRPRRRALPRPARDGRPARLLPLLVHSVVRRGPPAGHALAA</sequence>
<evidence type="ECO:0000256" key="1">
    <source>
        <dbReference type="SAM" id="Phobius"/>
    </source>
</evidence>
<reference evidence="2" key="1">
    <citation type="submission" date="2021-03" db="EMBL/GenBank/DDBJ databases">
        <title>Streptomyces strains.</title>
        <authorList>
            <person name="Lund M.B."/>
            <person name="Toerring T."/>
        </authorList>
    </citation>
    <scope>NUCLEOTIDE SEQUENCE</scope>
    <source>
        <strain evidence="2">JCM 4242</strain>
    </source>
</reference>
<evidence type="ECO:0000313" key="3">
    <source>
        <dbReference type="Proteomes" id="UP000664781"/>
    </source>
</evidence>
<evidence type="ECO:0000313" key="2">
    <source>
        <dbReference type="EMBL" id="MBO0656574.1"/>
    </source>
</evidence>
<feature type="transmembrane region" description="Helical" evidence="1">
    <location>
        <begin position="62"/>
        <end position="82"/>
    </location>
</feature>